<keyword evidence="12" id="KW-0653">Protein transport</keyword>
<evidence type="ECO:0000259" key="17">
    <source>
        <dbReference type="Pfam" id="PF04548"/>
    </source>
</evidence>
<dbReference type="Proteomes" id="UP000001542">
    <property type="component" value="Unassembled WGS sequence"/>
</dbReference>
<keyword evidence="5" id="KW-0934">Plastid</keyword>
<dbReference type="GO" id="GO:0046872">
    <property type="term" value="F:metal ion binding"/>
    <property type="evidence" value="ECO:0007669"/>
    <property type="project" value="UniProtKB-KW"/>
</dbReference>
<keyword evidence="4" id="KW-0150">Chloroplast</keyword>
<dbReference type="VEuPathDB" id="TrichDB:TVAGG3_0552600"/>
<organism evidence="18 19">
    <name type="scientific">Trichomonas vaginalis (strain ATCC PRA-98 / G3)</name>
    <dbReference type="NCBI Taxonomy" id="412133"/>
    <lineage>
        <taxon>Eukaryota</taxon>
        <taxon>Metamonada</taxon>
        <taxon>Parabasalia</taxon>
        <taxon>Trichomonadida</taxon>
        <taxon>Trichomonadidae</taxon>
        <taxon>Trichomonas</taxon>
    </lineage>
</organism>
<dbReference type="PANTHER" id="PTHR10903:SF135">
    <property type="entry name" value="TRANSLOCASE OF CHLOROPLAST 120, CHLOROPLASTIC-RELATED"/>
    <property type="match status" value="1"/>
</dbReference>
<evidence type="ECO:0000256" key="8">
    <source>
        <dbReference type="ARBA" id="ARBA00022741"/>
    </source>
</evidence>
<keyword evidence="14" id="KW-0342">GTP-binding</keyword>
<reference evidence="18" key="1">
    <citation type="submission" date="2006-10" db="EMBL/GenBank/DDBJ databases">
        <authorList>
            <person name="Amadeo P."/>
            <person name="Zhao Q."/>
            <person name="Wortman J."/>
            <person name="Fraser-Liggett C."/>
            <person name="Carlton J."/>
        </authorList>
    </citation>
    <scope>NUCLEOTIDE SEQUENCE</scope>
    <source>
        <strain evidence="18">G3</strain>
    </source>
</reference>
<evidence type="ECO:0000256" key="6">
    <source>
        <dbReference type="ARBA" id="ARBA00022692"/>
    </source>
</evidence>
<evidence type="ECO:0000256" key="3">
    <source>
        <dbReference type="ARBA" id="ARBA00022448"/>
    </source>
</evidence>
<sequence>MLTGEVGSGVSSVCNLYLNGDMFTTSNDSTVCTSVPKFQSRIVNGVERIAIDTVGYDDEMVSKEKTSSLSQFIKENSLGINAIGLVKRALSVKLSTGDKNAIKTAIEIFGKAILSHICVIITFCEEDFPDRNAHFEQFNPQITSYLSEVSGINEIPQIPLFYVDCAKPDKDFVIENMTRLHEWAAKCNKIN</sequence>
<keyword evidence="6" id="KW-0812">Transmembrane</keyword>
<dbReference type="GO" id="GO:0005525">
    <property type="term" value="F:GTP binding"/>
    <property type="evidence" value="ECO:0007669"/>
    <property type="project" value="UniProtKB-KW"/>
</dbReference>
<proteinExistence type="predicted"/>
<evidence type="ECO:0000256" key="9">
    <source>
        <dbReference type="ARBA" id="ARBA00022801"/>
    </source>
</evidence>
<dbReference type="Pfam" id="PF04548">
    <property type="entry name" value="AIG1"/>
    <property type="match status" value="1"/>
</dbReference>
<dbReference type="Gene3D" id="3.40.50.300">
    <property type="entry name" value="P-loop containing nucleotide triphosphate hydrolases"/>
    <property type="match status" value="1"/>
</dbReference>
<dbReference type="GO" id="GO:0009707">
    <property type="term" value="C:chloroplast outer membrane"/>
    <property type="evidence" value="ECO:0007669"/>
    <property type="project" value="UniProtKB-SubCell"/>
</dbReference>
<keyword evidence="13" id="KW-1133">Transmembrane helix</keyword>
<protein>
    <recommendedName>
        <fullName evidence="17">AIG1-type G domain-containing protein</fullName>
    </recommendedName>
</protein>
<dbReference type="InterPro" id="IPR045058">
    <property type="entry name" value="GIMA/IAN/Toc"/>
</dbReference>
<evidence type="ECO:0000256" key="10">
    <source>
        <dbReference type="ARBA" id="ARBA00022805"/>
    </source>
</evidence>
<dbReference type="SUPFAM" id="SSF52540">
    <property type="entry name" value="P-loop containing nucleoside triphosphate hydrolases"/>
    <property type="match status" value="1"/>
</dbReference>
<evidence type="ECO:0000256" key="14">
    <source>
        <dbReference type="ARBA" id="ARBA00023134"/>
    </source>
</evidence>
<evidence type="ECO:0000256" key="16">
    <source>
        <dbReference type="ARBA" id="ARBA00024013"/>
    </source>
</evidence>
<evidence type="ECO:0000256" key="1">
    <source>
        <dbReference type="ARBA" id="ARBA00001946"/>
    </source>
</evidence>
<dbReference type="SMR" id="A2DPY6"/>
<dbReference type="GO" id="GO:0003924">
    <property type="term" value="F:GTPase activity"/>
    <property type="evidence" value="ECO:0000318"/>
    <property type="project" value="GO_Central"/>
</dbReference>
<keyword evidence="19" id="KW-1185">Reference proteome</keyword>
<dbReference type="KEGG" id="tva:4775599"/>
<dbReference type="InterPro" id="IPR027417">
    <property type="entry name" value="P-loop_NTPase"/>
</dbReference>
<evidence type="ECO:0000256" key="12">
    <source>
        <dbReference type="ARBA" id="ARBA00022927"/>
    </source>
</evidence>
<evidence type="ECO:0000256" key="4">
    <source>
        <dbReference type="ARBA" id="ARBA00022528"/>
    </source>
</evidence>
<evidence type="ECO:0000313" key="19">
    <source>
        <dbReference type="Proteomes" id="UP000001542"/>
    </source>
</evidence>
<evidence type="ECO:0000256" key="13">
    <source>
        <dbReference type="ARBA" id="ARBA00022989"/>
    </source>
</evidence>
<evidence type="ECO:0000256" key="2">
    <source>
        <dbReference type="ARBA" id="ARBA00004167"/>
    </source>
</evidence>
<feature type="domain" description="AIG1-type G" evidence="17">
    <location>
        <begin position="2"/>
        <end position="138"/>
    </location>
</feature>
<reference evidence="18" key="2">
    <citation type="journal article" date="2007" name="Science">
        <title>Draft genome sequence of the sexually transmitted pathogen Trichomonas vaginalis.</title>
        <authorList>
            <person name="Carlton J.M."/>
            <person name="Hirt R.P."/>
            <person name="Silva J.C."/>
            <person name="Delcher A.L."/>
            <person name="Schatz M."/>
            <person name="Zhao Q."/>
            <person name="Wortman J.R."/>
            <person name="Bidwell S.L."/>
            <person name="Alsmark U.C.M."/>
            <person name="Besteiro S."/>
            <person name="Sicheritz-Ponten T."/>
            <person name="Noel C.J."/>
            <person name="Dacks J.B."/>
            <person name="Foster P.G."/>
            <person name="Simillion C."/>
            <person name="Van de Peer Y."/>
            <person name="Miranda-Saavedra D."/>
            <person name="Barton G.J."/>
            <person name="Westrop G.D."/>
            <person name="Mueller S."/>
            <person name="Dessi D."/>
            <person name="Fiori P.L."/>
            <person name="Ren Q."/>
            <person name="Paulsen I."/>
            <person name="Zhang H."/>
            <person name="Bastida-Corcuera F.D."/>
            <person name="Simoes-Barbosa A."/>
            <person name="Brown M.T."/>
            <person name="Hayes R.D."/>
            <person name="Mukherjee M."/>
            <person name="Okumura C.Y."/>
            <person name="Schneider R."/>
            <person name="Smith A.J."/>
            <person name="Vanacova S."/>
            <person name="Villalvazo M."/>
            <person name="Haas B.J."/>
            <person name="Pertea M."/>
            <person name="Feldblyum T.V."/>
            <person name="Utterback T.R."/>
            <person name="Shu C.L."/>
            <person name="Osoegawa K."/>
            <person name="de Jong P.J."/>
            <person name="Hrdy I."/>
            <person name="Horvathova L."/>
            <person name="Zubacova Z."/>
            <person name="Dolezal P."/>
            <person name="Malik S.B."/>
            <person name="Logsdon J.M. Jr."/>
            <person name="Henze K."/>
            <person name="Gupta A."/>
            <person name="Wang C.C."/>
            <person name="Dunne R.L."/>
            <person name="Upcroft J.A."/>
            <person name="Upcroft P."/>
            <person name="White O."/>
            <person name="Salzberg S.L."/>
            <person name="Tang P."/>
            <person name="Chiu C.-H."/>
            <person name="Lee Y.-S."/>
            <person name="Embley T.M."/>
            <person name="Coombs G.H."/>
            <person name="Mottram J.C."/>
            <person name="Tachezy J."/>
            <person name="Fraser-Liggett C.M."/>
            <person name="Johnson P.J."/>
        </authorList>
    </citation>
    <scope>NUCLEOTIDE SEQUENCE [LARGE SCALE GENOMIC DNA]</scope>
    <source>
        <strain evidence="18">G3</strain>
    </source>
</reference>
<evidence type="ECO:0000256" key="5">
    <source>
        <dbReference type="ARBA" id="ARBA00022640"/>
    </source>
</evidence>
<keyword evidence="15" id="KW-0472">Membrane</keyword>
<dbReference type="GO" id="GO:0015031">
    <property type="term" value="P:protein transport"/>
    <property type="evidence" value="ECO:0007669"/>
    <property type="project" value="UniProtKB-KW"/>
</dbReference>
<keyword evidence="7" id="KW-0479">Metal-binding</keyword>
<evidence type="ECO:0000256" key="7">
    <source>
        <dbReference type="ARBA" id="ARBA00022723"/>
    </source>
</evidence>
<evidence type="ECO:0000256" key="15">
    <source>
        <dbReference type="ARBA" id="ARBA00023136"/>
    </source>
</evidence>
<name>A2DPY6_TRIV3</name>
<dbReference type="RefSeq" id="XP_001329717.1">
    <property type="nucleotide sequence ID" value="XM_001329682.1"/>
</dbReference>
<dbReference type="PANTHER" id="PTHR10903">
    <property type="entry name" value="GTPASE, IMAP FAMILY MEMBER-RELATED"/>
    <property type="match status" value="1"/>
</dbReference>
<keyword evidence="3" id="KW-0813">Transport</keyword>
<gene>
    <name evidence="18" type="ORF">TVAG_454100</name>
</gene>
<evidence type="ECO:0000313" key="18">
    <source>
        <dbReference type="EMBL" id="EAY17582.1"/>
    </source>
</evidence>
<dbReference type="InParanoid" id="A2DPY6"/>
<keyword evidence="11" id="KW-0460">Magnesium</keyword>
<dbReference type="InterPro" id="IPR006703">
    <property type="entry name" value="G_AIG1"/>
</dbReference>
<evidence type="ECO:0000256" key="11">
    <source>
        <dbReference type="ARBA" id="ARBA00022842"/>
    </source>
</evidence>
<dbReference type="AlphaFoldDB" id="A2DPY6"/>
<keyword evidence="8" id="KW-0547">Nucleotide-binding</keyword>
<keyword evidence="9" id="KW-0378">Hydrolase</keyword>
<accession>A2DPY6</accession>
<comment type="subcellular location">
    <subcellularLocation>
        <location evidence="2">Membrane</location>
        <topology evidence="2">Single-pass membrane protein</topology>
    </subcellularLocation>
    <subcellularLocation>
        <location evidence="16">Plastid</location>
        <location evidence="16">Chloroplast outer membrane</location>
    </subcellularLocation>
</comment>
<comment type="cofactor">
    <cofactor evidence="1">
        <name>Mg(2+)</name>
        <dbReference type="ChEBI" id="CHEBI:18420"/>
    </cofactor>
</comment>
<dbReference type="FunFam" id="3.40.50.300:FF:004190">
    <property type="entry name" value="AIG1 family protein putative"/>
    <property type="match status" value="1"/>
</dbReference>
<dbReference type="EMBL" id="DS113229">
    <property type="protein sequence ID" value="EAY17582.1"/>
    <property type="molecule type" value="Genomic_DNA"/>
</dbReference>
<keyword evidence="10" id="KW-1002">Plastid outer membrane</keyword>
<dbReference type="VEuPathDB" id="TrichDB:TVAG_454100"/>